<organism evidence="3 4">
    <name type="scientific">Salicibibacter cibarius</name>
    <dbReference type="NCBI Taxonomy" id="2743000"/>
    <lineage>
        <taxon>Bacteria</taxon>
        <taxon>Bacillati</taxon>
        <taxon>Bacillota</taxon>
        <taxon>Bacilli</taxon>
        <taxon>Bacillales</taxon>
        <taxon>Bacillaceae</taxon>
        <taxon>Salicibibacter</taxon>
    </lineage>
</organism>
<reference evidence="3 4" key="1">
    <citation type="submission" date="2020-06" db="EMBL/GenBank/DDBJ databases">
        <title>Genomic analysis of Salicibibacter sp. NKC5-3.</title>
        <authorList>
            <person name="Oh Y.J."/>
        </authorList>
    </citation>
    <scope>NUCLEOTIDE SEQUENCE [LARGE SCALE GENOMIC DNA]</scope>
    <source>
        <strain evidence="3 4">NKC5-3</strain>
    </source>
</reference>
<dbReference type="EMBL" id="CP054705">
    <property type="protein sequence ID" value="QQK77576.1"/>
    <property type="molecule type" value="Genomic_DNA"/>
</dbReference>
<comment type="similarity">
    <text evidence="1">In the N-terminal section; belongs to the LXG family.</text>
</comment>
<protein>
    <submittedName>
        <fullName evidence="3">LXG domain-containing protein</fullName>
    </submittedName>
</protein>
<feature type="domain" description="LXG" evidence="2">
    <location>
        <begin position="1"/>
        <end position="235"/>
    </location>
</feature>
<name>A0A7T6Z734_9BACI</name>
<sequence length="537" mass="58162">MKRLEVAPLKEGIDDVLESIASNRDQLVPIRQAVHQFIGLQGDLKGQGGEAIRSFFADCHEPFLALYDSVLETFEMTLTDIRSRIDGFEPASNGVIDRNYLEHELHSGLQNMANLVEDLTSETNDVLRSVNDIVYLEPLSDAQVMEGIDQGNRHRVETIQQLDAFDAEQTNLLSEVKENMLQMQTYLADISANINDGSLGVVGYQRTQLSDLDAYQALEPAMHQAAAQMPGVSQMHPAHHLQASPFGFAQSPMNAFISDFQPDNQNVQSQMNFNDFYFMNTQMNGHEAPHLNPLLMGSKGNNQAMSQHGLSNDFYRNIGVESSDPTDVFQGEIGGSCIAHDPGHNFFAGEEIEINENWTAPVGAGRYDIEEEYIGGSAEGSAVHAAIEGEYDNTTVDGSYSLANGSAEASVKEVEFLPFDVYAPTARVDGSLVEGSAGTSWDPDFYDGEFGGEAEGQLLQARAFVGVDEDRIGAGAHASLASGELSGSMTIPFTDTDVELTLGGHAGAIGGEAEFGDGGFELSLSKILGFKFGVKFD</sequence>
<evidence type="ECO:0000313" key="3">
    <source>
        <dbReference type="EMBL" id="QQK77576.1"/>
    </source>
</evidence>
<dbReference type="Pfam" id="PF04740">
    <property type="entry name" value="LXG"/>
    <property type="match status" value="1"/>
</dbReference>
<dbReference type="Proteomes" id="UP000595823">
    <property type="component" value="Chromosome"/>
</dbReference>
<accession>A0A7T6Z734</accession>
<evidence type="ECO:0000313" key="4">
    <source>
        <dbReference type="Proteomes" id="UP000595823"/>
    </source>
</evidence>
<dbReference type="KEGG" id="scia:HUG15_19640"/>
<dbReference type="InterPro" id="IPR006829">
    <property type="entry name" value="LXG_dom"/>
</dbReference>
<evidence type="ECO:0000256" key="1">
    <source>
        <dbReference type="ARBA" id="ARBA00034117"/>
    </source>
</evidence>
<keyword evidence="4" id="KW-1185">Reference proteome</keyword>
<evidence type="ECO:0000259" key="2">
    <source>
        <dbReference type="PROSITE" id="PS51756"/>
    </source>
</evidence>
<dbReference type="AlphaFoldDB" id="A0A7T6Z734"/>
<proteinExistence type="inferred from homology"/>
<dbReference type="PROSITE" id="PS51756">
    <property type="entry name" value="LXG"/>
    <property type="match status" value="1"/>
</dbReference>
<gene>
    <name evidence="3" type="ORF">HUG15_19640</name>
</gene>